<dbReference type="Gene3D" id="3.40.50.720">
    <property type="entry name" value="NAD(P)-binding Rossmann-like Domain"/>
    <property type="match status" value="1"/>
</dbReference>
<dbReference type="Proteomes" id="UP000219565">
    <property type="component" value="Unassembled WGS sequence"/>
</dbReference>
<protein>
    <submittedName>
        <fullName evidence="4">NAD(P)-dependent dehydrogenase, short-chain alcohol dehydrogenase family</fullName>
    </submittedName>
</protein>
<keyword evidence="2" id="KW-0560">Oxidoreductase</keyword>
<keyword evidence="5" id="KW-1185">Reference proteome</keyword>
<dbReference type="PANTHER" id="PTHR43658:SF8">
    <property type="entry name" value="17-BETA-HYDROXYSTEROID DEHYDROGENASE 14-RELATED"/>
    <property type="match status" value="1"/>
</dbReference>
<dbReference type="PANTHER" id="PTHR43658">
    <property type="entry name" value="SHORT-CHAIN DEHYDROGENASE/REDUCTASE"/>
    <property type="match status" value="1"/>
</dbReference>
<evidence type="ECO:0000256" key="2">
    <source>
        <dbReference type="ARBA" id="ARBA00023002"/>
    </source>
</evidence>
<gene>
    <name evidence="4" type="ORF">SAMN04244553_4191</name>
</gene>
<dbReference type="PRINTS" id="PR00080">
    <property type="entry name" value="SDRFAMILY"/>
</dbReference>
<name>A0A285LV68_9NOCA</name>
<dbReference type="SUPFAM" id="SSF51735">
    <property type="entry name" value="NAD(P)-binding Rossmann-fold domains"/>
    <property type="match status" value="1"/>
</dbReference>
<evidence type="ECO:0000256" key="3">
    <source>
        <dbReference type="RuleBase" id="RU000363"/>
    </source>
</evidence>
<reference evidence="5" key="1">
    <citation type="submission" date="2017-09" db="EMBL/GenBank/DDBJ databases">
        <authorList>
            <person name="Varghese N."/>
            <person name="Submissions S."/>
        </authorList>
    </citation>
    <scope>NUCLEOTIDE SEQUENCE [LARGE SCALE GENOMIC DNA]</scope>
    <source>
        <strain evidence="5">DSM 45537</strain>
    </source>
</reference>
<organism evidence="4 5">
    <name type="scientific">Nocardia amikacinitolerans</name>
    <dbReference type="NCBI Taxonomy" id="756689"/>
    <lineage>
        <taxon>Bacteria</taxon>
        <taxon>Bacillati</taxon>
        <taxon>Actinomycetota</taxon>
        <taxon>Actinomycetes</taxon>
        <taxon>Mycobacteriales</taxon>
        <taxon>Nocardiaceae</taxon>
        <taxon>Nocardia</taxon>
    </lineage>
</organism>
<dbReference type="InterPro" id="IPR020904">
    <property type="entry name" value="Sc_DH/Rdtase_CS"/>
</dbReference>
<evidence type="ECO:0000313" key="5">
    <source>
        <dbReference type="Proteomes" id="UP000219565"/>
    </source>
</evidence>
<dbReference type="AlphaFoldDB" id="A0A285LV68"/>
<dbReference type="PRINTS" id="PR00081">
    <property type="entry name" value="GDHRDH"/>
</dbReference>
<dbReference type="PROSITE" id="PS00061">
    <property type="entry name" value="ADH_SHORT"/>
    <property type="match status" value="1"/>
</dbReference>
<dbReference type="Pfam" id="PF00106">
    <property type="entry name" value="adh_short"/>
    <property type="match status" value="1"/>
</dbReference>
<dbReference type="InterPro" id="IPR036291">
    <property type="entry name" value="NAD(P)-bd_dom_sf"/>
</dbReference>
<proteinExistence type="inferred from homology"/>
<evidence type="ECO:0000313" key="4">
    <source>
        <dbReference type="EMBL" id="SNY87251.1"/>
    </source>
</evidence>
<evidence type="ECO:0000256" key="1">
    <source>
        <dbReference type="ARBA" id="ARBA00006484"/>
    </source>
</evidence>
<comment type="similarity">
    <text evidence="1 3">Belongs to the short-chain dehydrogenases/reductases (SDR) family.</text>
</comment>
<dbReference type="STRING" id="1379680.GCA_001612615_03546"/>
<dbReference type="InterPro" id="IPR002347">
    <property type="entry name" value="SDR_fam"/>
</dbReference>
<dbReference type="EMBL" id="OBEG01000004">
    <property type="protein sequence ID" value="SNY87251.1"/>
    <property type="molecule type" value="Genomic_DNA"/>
</dbReference>
<sequence>MVQLTKGQLPVTNERTIVEISGSAAIITGGASGLGAATAKRFAELGATVFGLDVPQSIERAGDNVPAGVTLIPADVTSNDEVAAAVAQVVESGAPLRIVVNCAGVGWAGRILSKNGPHDLELFRTVITVNLLGTFNVMRLAADAIAKTDPVDEYGQRGVVINTASVAAFEGQVGQIAYSASKGGVHGMTVPAARDLAQFGIRVNTIAPGIIDTPMLAGVTEEYRKGLEAGVPFPSRLGRPDEYAQLSQYIVEHDYLNGETIRMDGALRMAPR</sequence>
<accession>A0A285LV68</accession>
<dbReference type="GO" id="GO:0016491">
    <property type="term" value="F:oxidoreductase activity"/>
    <property type="evidence" value="ECO:0007669"/>
    <property type="project" value="UniProtKB-KW"/>
</dbReference>